<feature type="transmembrane region" description="Helical" evidence="3">
    <location>
        <begin position="38"/>
        <end position="57"/>
    </location>
</feature>
<feature type="transmembrane region" description="Helical" evidence="3">
    <location>
        <begin position="180"/>
        <end position="208"/>
    </location>
</feature>
<feature type="transmembrane region" description="Helical" evidence="3">
    <location>
        <begin position="96"/>
        <end position="114"/>
    </location>
</feature>
<evidence type="ECO:0000256" key="1">
    <source>
        <dbReference type="ARBA" id="ARBA00012528"/>
    </source>
</evidence>
<evidence type="ECO:0000256" key="3">
    <source>
        <dbReference type="SAM" id="Phobius"/>
    </source>
</evidence>
<dbReference type="InterPro" id="IPR000160">
    <property type="entry name" value="GGDEF_dom"/>
</dbReference>
<keyword evidence="6" id="KW-1185">Reference proteome</keyword>
<dbReference type="STRING" id="1293439.WH87_07855"/>
<dbReference type="Gene3D" id="3.30.70.270">
    <property type="match status" value="1"/>
</dbReference>
<evidence type="ECO:0000313" key="6">
    <source>
        <dbReference type="Proteomes" id="UP000033411"/>
    </source>
</evidence>
<accession>A0A0F5QDJ9</accession>
<dbReference type="GO" id="GO:0052621">
    <property type="term" value="F:diguanylate cyclase activity"/>
    <property type="evidence" value="ECO:0007669"/>
    <property type="project" value="UniProtKB-EC"/>
</dbReference>
<comment type="catalytic activity">
    <reaction evidence="2">
        <text>2 GTP = 3',3'-c-di-GMP + 2 diphosphate</text>
        <dbReference type="Rhea" id="RHEA:24898"/>
        <dbReference type="ChEBI" id="CHEBI:33019"/>
        <dbReference type="ChEBI" id="CHEBI:37565"/>
        <dbReference type="ChEBI" id="CHEBI:58805"/>
        <dbReference type="EC" id="2.7.7.65"/>
    </reaction>
</comment>
<dbReference type="CDD" id="cd01949">
    <property type="entry name" value="GGDEF"/>
    <property type="match status" value="1"/>
</dbReference>
<dbReference type="PANTHER" id="PTHR45138">
    <property type="entry name" value="REGULATORY COMPONENTS OF SENSORY TRANSDUCTION SYSTEM"/>
    <property type="match status" value="1"/>
</dbReference>
<dbReference type="EC" id="2.7.7.65" evidence="1"/>
<dbReference type="Pfam" id="PF00990">
    <property type="entry name" value="GGDEF"/>
    <property type="match status" value="1"/>
</dbReference>
<reference evidence="5 6" key="1">
    <citation type="submission" date="2015-03" db="EMBL/GenBank/DDBJ databases">
        <authorList>
            <person name="Lepp D."/>
            <person name="Hassan Y.I."/>
            <person name="Li X.-Z."/>
            <person name="Zhou T."/>
        </authorList>
    </citation>
    <scope>NUCLEOTIDE SEQUENCE [LARGE SCALE GENOMIC DNA]</scope>
    <source>
        <strain evidence="5 6">E84</strain>
    </source>
</reference>
<keyword evidence="3" id="KW-0472">Membrane</keyword>
<evidence type="ECO:0000259" key="4">
    <source>
        <dbReference type="PROSITE" id="PS50887"/>
    </source>
</evidence>
<protein>
    <recommendedName>
        <fullName evidence="1">diguanylate cyclase</fullName>
        <ecNumber evidence="1">2.7.7.65</ecNumber>
    </recommendedName>
</protein>
<evidence type="ECO:0000256" key="2">
    <source>
        <dbReference type="ARBA" id="ARBA00034247"/>
    </source>
</evidence>
<name>A0A0F5QDJ9_9HYPH</name>
<dbReference type="InterPro" id="IPR043128">
    <property type="entry name" value="Rev_trsase/Diguanyl_cyclase"/>
</dbReference>
<gene>
    <name evidence="5" type="ORF">WH87_07855</name>
</gene>
<dbReference type="PANTHER" id="PTHR45138:SF9">
    <property type="entry name" value="DIGUANYLATE CYCLASE DGCM-RELATED"/>
    <property type="match status" value="1"/>
</dbReference>
<feature type="transmembrane region" description="Helical" evidence="3">
    <location>
        <begin position="63"/>
        <end position="84"/>
    </location>
</feature>
<dbReference type="SMART" id="SM00267">
    <property type="entry name" value="GGDEF"/>
    <property type="match status" value="1"/>
</dbReference>
<feature type="domain" description="GGDEF" evidence="4">
    <location>
        <begin position="249"/>
        <end position="382"/>
    </location>
</feature>
<keyword evidence="3" id="KW-1133">Transmembrane helix</keyword>
<dbReference type="Proteomes" id="UP000033411">
    <property type="component" value="Unassembled WGS sequence"/>
</dbReference>
<feature type="transmembrane region" description="Helical" evidence="3">
    <location>
        <begin position="145"/>
        <end position="168"/>
    </location>
</feature>
<keyword evidence="3" id="KW-0812">Transmembrane</keyword>
<sequence length="383" mass="41736">MPSLDFLTLYILIFMNALTLCVIWAAFAYRYRPNPPALYWLAGMALNMIGGGVLAIQGNEGSLVPAILGNTIIILGFGQFWIGLRRFQHQAGGQRHVVACALIAMAFMIACYDFDRGRAIVYATGQACVMGMSVHHLLRHRQPGIGMVVAVLAFSVAALGQLMVIVSNGLVLSHALDFEIYYVLASYALLCTVFSCIVWNLGFAMMTIDRLQDTLRRMSETDELTGVLNRRGLQRKLDTYQHDAKRTGRALSVVLIDLDNFKPLNDNYGHAAGDKALQQLGQLISANIRPSDIVARLGGDEFCVLLPATGESEAARQAETLRHLIATTAFEVPDGAVALSASLGVSTHIASADNALDLLIEADKSLYRDKALKASRYTDAKRA</sequence>
<dbReference type="PATRIC" id="fig|1293439.3.peg.1144"/>
<dbReference type="SUPFAM" id="SSF55073">
    <property type="entry name" value="Nucleotide cyclase"/>
    <property type="match status" value="1"/>
</dbReference>
<dbReference type="PROSITE" id="PS50887">
    <property type="entry name" value="GGDEF"/>
    <property type="match status" value="1"/>
</dbReference>
<dbReference type="InterPro" id="IPR050469">
    <property type="entry name" value="Diguanylate_Cyclase"/>
</dbReference>
<dbReference type="InterPro" id="IPR029787">
    <property type="entry name" value="Nucleotide_cyclase"/>
</dbReference>
<comment type="caution">
    <text evidence="5">The sequence shown here is derived from an EMBL/GenBank/DDBJ whole genome shotgun (WGS) entry which is preliminary data.</text>
</comment>
<evidence type="ECO:0000313" key="5">
    <source>
        <dbReference type="EMBL" id="KKC38806.1"/>
    </source>
</evidence>
<dbReference type="FunFam" id="3.30.70.270:FF:000001">
    <property type="entry name" value="Diguanylate cyclase domain protein"/>
    <property type="match status" value="1"/>
</dbReference>
<dbReference type="RefSeq" id="WP_046140321.1">
    <property type="nucleotide sequence ID" value="NZ_LANJ01000012.1"/>
</dbReference>
<feature type="transmembrane region" description="Helical" evidence="3">
    <location>
        <begin position="120"/>
        <end position="138"/>
    </location>
</feature>
<feature type="transmembrane region" description="Helical" evidence="3">
    <location>
        <begin position="6"/>
        <end position="26"/>
    </location>
</feature>
<proteinExistence type="predicted"/>
<dbReference type="OrthoDB" id="9812260at2"/>
<dbReference type="NCBIfam" id="TIGR00254">
    <property type="entry name" value="GGDEF"/>
    <property type="match status" value="1"/>
</dbReference>
<dbReference type="EMBL" id="LANJ01000012">
    <property type="protein sequence ID" value="KKC38806.1"/>
    <property type="molecule type" value="Genomic_DNA"/>
</dbReference>
<organism evidence="5 6">
    <name type="scientific">Devosia epidermidihirudinis</name>
    <dbReference type="NCBI Taxonomy" id="1293439"/>
    <lineage>
        <taxon>Bacteria</taxon>
        <taxon>Pseudomonadati</taxon>
        <taxon>Pseudomonadota</taxon>
        <taxon>Alphaproteobacteria</taxon>
        <taxon>Hyphomicrobiales</taxon>
        <taxon>Devosiaceae</taxon>
        <taxon>Devosia</taxon>
    </lineage>
</organism>
<dbReference type="AlphaFoldDB" id="A0A0F5QDJ9"/>